<dbReference type="InterPro" id="IPR000421">
    <property type="entry name" value="FA58C"/>
</dbReference>
<gene>
    <name evidence="5" type="ORF">H8706_05945</name>
</gene>
<dbReference type="Gene3D" id="2.60.120.260">
    <property type="entry name" value="Galactose-binding domain-like"/>
    <property type="match status" value="1"/>
</dbReference>
<keyword evidence="3" id="KW-0732">Signal</keyword>
<evidence type="ECO:0000259" key="4">
    <source>
        <dbReference type="PROSITE" id="PS50022"/>
    </source>
</evidence>
<dbReference type="InterPro" id="IPR008979">
    <property type="entry name" value="Galactose-bd-like_sf"/>
</dbReference>
<keyword evidence="2" id="KW-0326">Glycosidase</keyword>
<evidence type="ECO:0000256" key="3">
    <source>
        <dbReference type="SAM" id="SignalP"/>
    </source>
</evidence>
<name>A0A926FAL2_9FIRM</name>
<reference evidence="5" key="1">
    <citation type="submission" date="2020-08" db="EMBL/GenBank/DDBJ databases">
        <title>Genome public.</title>
        <authorList>
            <person name="Liu C."/>
            <person name="Sun Q."/>
        </authorList>
    </citation>
    <scope>NUCLEOTIDE SEQUENCE</scope>
    <source>
        <strain evidence="5">NSJ-50</strain>
    </source>
</reference>
<dbReference type="PANTHER" id="PTHR38045:SF1">
    <property type="entry name" value="HEPARINASE II_III-LIKE PROTEIN"/>
    <property type="match status" value="1"/>
</dbReference>
<feature type="domain" description="F5/8 type C" evidence="4">
    <location>
        <begin position="1336"/>
        <end position="1478"/>
    </location>
</feature>
<accession>A0A926FAL2</accession>
<dbReference type="PROSITE" id="PS50022">
    <property type="entry name" value="FA58C_3"/>
    <property type="match status" value="1"/>
</dbReference>
<comment type="subcellular location">
    <subcellularLocation>
        <location evidence="1">Cell envelope</location>
    </subcellularLocation>
</comment>
<keyword evidence="2" id="KW-0378">Hydrolase</keyword>
<dbReference type="GO" id="GO:0016829">
    <property type="term" value="F:lyase activity"/>
    <property type="evidence" value="ECO:0007669"/>
    <property type="project" value="InterPro"/>
</dbReference>
<comment type="caution">
    <text evidence="5">The sequence shown here is derived from an EMBL/GenBank/DDBJ whole genome shotgun (WGS) entry which is preliminary data.</text>
</comment>
<evidence type="ECO:0000313" key="6">
    <source>
        <dbReference type="Proteomes" id="UP000647416"/>
    </source>
</evidence>
<dbReference type="InterPro" id="IPR008929">
    <property type="entry name" value="Chondroitin_lyas"/>
</dbReference>
<keyword evidence="6" id="KW-1185">Reference proteome</keyword>
<dbReference type="Gene3D" id="2.70.98.70">
    <property type="match status" value="1"/>
</dbReference>
<dbReference type="RefSeq" id="WP_262431884.1">
    <property type="nucleotide sequence ID" value="NZ_JACRTE010000005.1"/>
</dbReference>
<dbReference type="PANTHER" id="PTHR38045">
    <property type="entry name" value="CHROMOSOME 1, WHOLE GENOME SHOTGUN SEQUENCE"/>
    <property type="match status" value="1"/>
</dbReference>
<evidence type="ECO:0000256" key="1">
    <source>
        <dbReference type="ARBA" id="ARBA00004196"/>
    </source>
</evidence>
<dbReference type="SUPFAM" id="SSF49785">
    <property type="entry name" value="Galactose-binding domain-like"/>
    <property type="match status" value="1"/>
</dbReference>
<dbReference type="EMBL" id="JACRTE010000005">
    <property type="protein sequence ID" value="MBC8596406.1"/>
    <property type="molecule type" value="Genomic_DNA"/>
</dbReference>
<protein>
    <submittedName>
        <fullName evidence="5">Heparinase II/III family protein</fullName>
    </submittedName>
</protein>
<dbReference type="Pfam" id="PF00754">
    <property type="entry name" value="F5_F8_type_C"/>
    <property type="match status" value="1"/>
</dbReference>
<dbReference type="GO" id="GO:0016798">
    <property type="term" value="F:hydrolase activity, acting on glycosyl bonds"/>
    <property type="evidence" value="ECO:0007669"/>
    <property type="project" value="UniProtKB-KW"/>
</dbReference>
<dbReference type="Pfam" id="PF07940">
    <property type="entry name" value="Hepar_II_III_C"/>
    <property type="match status" value="1"/>
</dbReference>
<dbReference type="Gene3D" id="1.50.10.100">
    <property type="entry name" value="Chondroitin AC/alginate lyase"/>
    <property type="match status" value="1"/>
</dbReference>
<dbReference type="SUPFAM" id="SSF48230">
    <property type="entry name" value="Chondroitin AC/alginate lyase"/>
    <property type="match status" value="1"/>
</dbReference>
<feature type="chain" id="PRO_5036973357" evidence="3">
    <location>
        <begin position="29"/>
        <end position="1491"/>
    </location>
</feature>
<dbReference type="Proteomes" id="UP000647416">
    <property type="component" value="Unassembled WGS sequence"/>
</dbReference>
<evidence type="ECO:0000256" key="2">
    <source>
        <dbReference type="ARBA" id="ARBA00023295"/>
    </source>
</evidence>
<evidence type="ECO:0000313" key="5">
    <source>
        <dbReference type="EMBL" id="MBC8596406.1"/>
    </source>
</evidence>
<dbReference type="InterPro" id="IPR012480">
    <property type="entry name" value="Hepar_II_III_C"/>
</dbReference>
<organism evidence="5 6">
    <name type="scientific">Qingrenia yutianensis</name>
    <dbReference type="NCBI Taxonomy" id="2763676"/>
    <lineage>
        <taxon>Bacteria</taxon>
        <taxon>Bacillati</taxon>
        <taxon>Bacillota</taxon>
        <taxon>Clostridia</taxon>
        <taxon>Eubacteriales</taxon>
        <taxon>Oscillospiraceae</taxon>
        <taxon>Qingrenia</taxon>
    </lineage>
</organism>
<dbReference type="GO" id="GO:0030313">
    <property type="term" value="C:cell envelope"/>
    <property type="evidence" value="ECO:0007669"/>
    <property type="project" value="UniProtKB-SubCell"/>
</dbReference>
<feature type="signal peptide" evidence="3">
    <location>
        <begin position="1"/>
        <end position="28"/>
    </location>
</feature>
<proteinExistence type="predicted"/>
<sequence>MKFNKTFSKCICAFLTLVLSLQFAPVYAVSKTRTVYSENFDSAPINGIPDGFKAEGEKARVLNSAYGGRVLQVIKGAKTTVTVPVKTEEQKYYIDFKIGAENKTNANISAANNGTVCSILKIEDNEIKTKEGKVISGVTANAEVENNTFYGKLTEISIAVNLKTGTYSAYVNKRLCVEDWKISGAVKPDSFIIEKQEDSENNLYIDDISLYEGGFPWTAQSVKNSSYAQSAVSNDENGEEFFSFTDDIGDFTFFHSTWAGQTKYANNVKMYPKTNEITSEEFDYKNPNKGDKLIFRKKTADDAYIDVNLNIFKGYKSKKQYKYFKISGEFSADFDSDPTAQIFMLRDNTSSAAVINEYPVKIESGRKVTISGTQGFANAAANGACFKVTMYLNLNDGTNTVFFGTGNGWTYNNYRMVAKNVRLTNKIKNLNVVRIACGSGAFSGELKCRNVEITGFDKPFVVNENDVTEVNTSMFEFDKNIADDLDGKILFDYLSNTAFSNGKKYKLEQKGIYQDGEFYIPIAEFNKAYGKNAELDNGVVKSDGKSFAVTCIKNDNGADLIPLKDAAQKVLGFNVFDDTNGLIVTSKAKIYFDNSKEVPYHKRYTPENTWNDTYRYVDFQSNLQYLSDYMLFDRPSAQSLLDGYNKMNEDGKHHISVLASDKDFDRIRELYKTDAYMKKVADDLIAQADMTLKQKIRTYVYDDSIRMLNTARILESRMQLVGFAYQLTGDGKYAEYALKQLDALENFPDLNPIHIIDSGSFGTAIAVAYDWCYDYFTEAQREKIKANVYRLFLSVFPQAFYCRIPAKSVTNNDLTIVMPSLCLKWYSNFNTWVNSGGVCMAAAFMGDYPEICSDYLSNTIRSLEYTMKNLYPDGVWAESSNYWYHVSRSLMYSCATLENIYGTEFNLLSFPGAYETGIANMAIRSMVANYNYHDAADEKIYASHPMGYLGKHFNQKELLAARRATVEKTFDARMADVQIFVADALFYDPEVSVDEIEKLPKVKYSEGVELFSVHGDYKDYDALFFASHGGPTTFYHAHNDNGDFVFDLNGVRWAQALGSEDYNSSLPENEKYRKRPEGHNTVVINNNAEYNQTANAYTPVIDYKEGDGGAYAVYDMTDTYGANVKDYKRGFYIGDNFKTLTVRDEIDLAKDNSEIYWFMHTTADAYVADERTVALSKDGKTMTLRFDTDAPDAEISIMDAVPLPSSPQGEGQTNNVGVRKVAIKLNASGKVNLTVRLGEFAKDADTTPISGWSAPAKSNSAYDMSDYGYSGVVYGEKTDSLAYIPVMSGQKLPDVEIVPNDPEKSAEYIKSDNVNVPNLIKVYNADKTLGKMYIVPYDTQRGTKDLMFDELEIKSSYVSDEPQAENKRENMFDNDFSTRWTTMTRGEYAVFDLGSVQSVDAVAAGFWQSLVRSYYFDLYCSADGVNYEKIDSFTSSPGAEEYQVFGINRVNARYIKLVGNGCSANPNTNILELRILKLNDKFEKIRYGGEE</sequence>